<dbReference type="EMBL" id="QGGI01000008">
    <property type="protein sequence ID" value="PWJ93306.1"/>
    <property type="molecule type" value="Genomic_DNA"/>
</dbReference>
<dbReference type="GO" id="GO:0008233">
    <property type="term" value="F:peptidase activity"/>
    <property type="evidence" value="ECO:0007669"/>
    <property type="project" value="InterPro"/>
</dbReference>
<dbReference type="PANTHER" id="PTHR43798:SF33">
    <property type="entry name" value="HYDROLASE, PUTATIVE (AFU_ORTHOLOGUE AFUA_2G14860)-RELATED"/>
    <property type="match status" value="1"/>
</dbReference>
<dbReference type="InterPro" id="IPR000073">
    <property type="entry name" value="AB_hydrolase_1"/>
</dbReference>
<dbReference type="PANTHER" id="PTHR43798">
    <property type="entry name" value="MONOACYLGLYCEROL LIPASE"/>
    <property type="match status" value="1"/>
</dbReference>
<proteinExistence type="inferred from homology"/>
<accession>A0AA45C6W9</accession>
<dbReference type="Proteomes" id="UP000245921">
    <property type="component" value="Unassembled WGS sequence"/>
</dbReference>
<reference evidence="4 5" key="1">
    <citation type="submission" date="2018-05" db="EMBL/GenBank/DDBJ databases">
        <title>Genomic Encyclopedia of Type Strains, Phase IV (KMG-IV): sequencing the most valuable type-strain genomes for metagenomic binning, comparative biology and taxonomic classification.</title>
        <authorList>
            <person name="Goeker M."/>
        </authorList>
    </citation>
    <scope>NUCLEOTIDE SEQUENCE [LARGE SCALE GENOMIC DNA]</scope>
    <source>
        <strain evidence="4 5">DSM 24906</strain>
    </source>
</reference>
<sequence>MDFVTSDGIKLYYERKGNGIPCLYLHGGPGYWSKSFQHYAGKYLEKNFDMIYLDQRGCGRSEYSLSKEYSLEKIINDIEELRIFLGIKEWYIIGHSFGGILAVNYAYYFPNRTIGLILSNVTLCMYYSFMHQINKGSEILGIEKPVIKKDDFKSFVDTFYFILKELLIKGDYFKLQFLEKENKKQLDLIDQSLQSDPNFQQYVFSSKEYFQDFTLLTKNIKKRVLVITGEFDDAIGPEHYLSFKFENIVIHKIKSSHHPYIENQIEFKNIIEDFIHKDYQK</sequence>
<keyword evidence="5" id="KW-1185">Reference proteome</keyword>
<dbReference type="InterPro" id="IPR029058">
    <property type="entry name" value="AB_hydrolase_fold"/>
</dbReference>
<comment type="similarity">
    <text evidence="1">Belongs to the peptidase S33 family.</text>
</comment>
<dbReference type="GO" id="GO:0016020">
    <property type="term" value="C:membrane"/>
    <property type="evidence" value="ECO:0007669"/>
    <property type="project" value="TreeGrafter"/>
</dbReference>
<gene>
    <name evidence="4" type="ORF">C7380_108136</name>
</gene>
<dbReference type="InterPro" id="IPR002410">
    <property type="entry name" value="Peptidase_S33"/>
</dbReference>
<evidence type="ECO:0000313" key="5">
    <source>
        <dbReference type="Proteomes" id="UP000245921"/>
    </source>
</evidence>
<name>A0AA45C6W9_9BACT</name>
<dbReference type="InterPro" id="IPR050266">
    <property type="entry name" value="AB_hydrolase_sf"/>
</dbReference>
<dbReference type="Pfam" id="PF00561">
    <property type="entry name" value="Abhydrolase_1"/>
    <property type="match status" value="1"/>
</dbReference>
<evidence type="ECO:0000256" key="1">
    <source>
        <dbReference type="ARBA" id="ARBA00010088"/>
    </source>
</evidence>
<organism evidence="4 5">
    <name type="scientific">Oceanotoga teriensis</name>
    <dbReference type="NCBI Taxonomy" id="515440"/>
    <lineage>
        <taxon>Bacteria</taxon>
        <taxon>Thermotogati</taxon>
        <taxon>Thermotogota</taxon>
        <taxon>Thermotogae</taxon>
        <taxon>Petrotogales</taxon>
        <taxon>Petrotogaceae</taxon>
        <taxon>Oceanotoga</taxon>
    </lineage>
</organism>
<dbReference type="Gene3D" id="3.40.50.1820">
    <property type="entry name" value="alpha/beta hydrolase"/>
    <property type="match status" value="1"/>
</dbReference>
<evidence type="ECO:0000313" key="4">
    <source>
        <dbReference type="EMBL" id="PWJ93306.1"/>
    </source>
</evidence>
<comment type="caution">
    <text evidence="4">The sequence shown here is derived from an EMBL/GenBank/DDBJ whole genome shotgun (WGS) entry which is preliminary data.</text>
</comment>
<evidence type="ECO:0000259" key="3">
    <source>
        <dbReference type="Pfam" id="PF00561"/>
    </source>
</evidence>
<dbReference type="GO" id="GO:0006508">
    <property type="term" value="P:proteolysis"/>
    <property type="evidence" value="ECO:0007669"/>
    <property type="project" value="InterPro"/>
</dbReference>
<dbReference type="PRINTS" id="PR00793">
    <property type="entry name" value="PROAMNOPTASE"/>
</dbReference>
<dbReference type="RefSeq" id="WP_109604830.1">
    <property type="nucleotide sequence ID" value="NZ_QGGI01000008.1"/>
</dbReference>
<keyword evidence="2" id="KW-0378">Hydrolase</keyword>
<evidence type="ECO:0000256" key="2">
    <source>
        <dbReference type="ARBA" id="ARBA00022801"/>
    </source>
</evidence>
<protein>
    <submittedName>
        <fullName evidence="4">Proline iminopeptidase</fullName>
    </submittedName>
</protein>
<dbReference type="PRINTS" id="PR00111">
    <property type="entry name" value="ABHYDROLASE"/>
</dbReference>
<dbReference type="SUPFAM" id="SSF53474">
    <property type="entry name" value="alpha/beta-Hydrolases"/>
    <property type="match status" value="1"/>
</dbReference>
<feature type="domain" description="AB hydrolase-1" evidence="3">
    <location>
        <begin position="23"/>
        <end position="263"/>
    </location>
</feature>
<dbReference type="AlphaFoldDB" id="A0AA45C6W9"/>